<dbReference type="GO" id="GO:0032259">
    <property type="term" value="P:methylation"/>
    <property type="evidence" value="ECO:0007669"/>
    <property type="project" value="UniProtKB-KW"/>
</dbReference>
<dbReference type="Pfam" id="PF08241">
    <property type="entry name" value="Methyltransf_11"/>
    <property type="match status" value="1"/>
</dbReference>
<keyword evidence="2" id="KW-0489">Methyltransferase</keyword>
<dbReference type="InParanoid" id="Q029Q3"/>
<keyword evidence="2" id="KW-0808">Transferase</keyword>
<evidence type="ECO:0000259" key="1">
    <source>
        <dbReference type="Pfam" id="PF08241"/>
    </source>
</evidence>
<dbReference type="CDD" id="cd02440">
    <property type="entry name" value="AdoMet_MTases"/>
    <property type="match status" value="1"/>
</dbReference>
<dbReference type="SUPFAM" id="SSF53335">
    <property type="entry name" value="S-adenosyl-L-methionine-dependent methyltransferases"/>
    <property type="match status" value="1"/>
</dbReference>
<name>Q029Q3_SOLUE</name>
<dbReference type="InterPro" id="IPR029063">
    <property type="entry name" value="SAM-dependent_MTases_sf"/>
</dbReference>
<dbReference type="EMBL" id="CP000473">
    <property type="protein sequence ID" value="ABJ82223.1"/>
    <property type="molecule type" value="Genomic_DNA"/>
</dbReference>
<dbReference type="eggNOG" id="COG2226">
    <property type="taxonomic scope" value="Bacteria"/>
</dbReference>
<gene>
    <name evidence="2" type="ordered locus">Acid_1229</name>
</gene>
<protein>
    <submittedName>
        <fullName evidence="2">Methyltransferase type 11</fullName>
    </submittedName>
</protein>
<sequence length="473" mass="53303">MPEAQSFSVKRAQVEFHNFASLGDTDRAIAGYLDENVRRASVIQTHRDFIGSMTPFLEIGANAGHTSYMLTNQFAGEGFALDISADALRHGIALMDRWHLSRAPIRVAGDAVNLPFRDNSLQFVMACQLLSQFMNIESVFLEIKRVLAPGGVFLFTEEPLRRLLSLRLYRAPYQERMRPWERKLYDWGLLGYLSQDVIGAEQEESFGIRQNHKMYLGDWDRLITKHFADHRYQAFVPERGWGERIITRTLRNDGRAARLLGGTLAAMCKKEGASVPLPSLDHFETLLRCPDCHHDLTRDSDDTLTCPCGYQASNQGGVYNLLPATLRAELYPGDRADVIDFSLPGHTARLREGWYDLEGDFGNKFRWIGARASAVLYPVHSAPQRLRIRGFCHELQFAAGQPVVEMHVNGARVARQSIDRIGLFIIEADLPPADCYTVEIAASPTFTPPGEDRTFSVNISMIRLIDAEKDAKN</sequence>
<dbReference type="STRING" id="234267.Acid_1229"/>
<evidence type="ECO:0000313" key="2">
    <source>
        <dbReference type="EMBL" id="ABJ82223.1"/>
    </source>
</evidence>
<dbReference type="HOGENOM" id="CLU_577326_0_0_0"/>
<dbReference type="Gene3D" id="3.40.50.150">
    <property type="entry name" value="Vaccinia Virus protein VP39"/>
    <property type="match status" value="1"/>
</dbReference>
<dbReference type="GO" id="GO:0008757">
    <property type="term" value="F:S-adenosylmethionine-dependent methyltransferase activity"/>
    <property type="evidence" value="ECO:0007669"/>
    <property type="project" value="InterPro"/>
</dbReference>
<accession>Q029Q3</accession>
<dbReference type="OrthoDB" id="9800454at2"/>
<feature type="domain" description="Methyltransferase type 11" evidence="1">
    <location>
        <begin position="57"/>
        <end position="155"/>
    </location>
</feature>
<reference evidence="2" key="1">
    <citation type="submission" date="2006-10" db="EMBL/GenBank/DDBJ databases">
        <title>Complete sequence of Solibacter usitatus Ellin6076.</title>
        <authorList>
            <consortium name="US DOE Joint Genome Institute"/>
            <person name="Copeland A."/>
            <person name="Lucas S."/>
            <person name="Lapidus A."/>
            <person name="Barry K."/>
            <person name="Detter J.C."/>
            <person name="Glavina del Rio T."/>
            <person name="Hammon N."/>
            <person name="Israni S."/>
            <person name="Dalin E."/>
            <person name="Tice H."/>
            <person name="Pitluck S."/>
            <person name="Thompson L.S."/>
            <person name="Brettin T."/>
            <person name="Bruce D."/>
            <person name="Han C."/>
            <person name="Tapia R."/>
            <person name="Gilna P."/>
            <person name="Schmutz J."/>
            <person name="Larimer F."/>
            <person name="Land M."/>
            <person name="Hauser L."/>
            <person name="Kyrpides N."/>
            <person name="Mikhailova N."/>
            <person name="Janssen P.H."/>
            <person name="Kuske C.R."/>
            <person name="Richardson P."/>
        </authorList>
    </citation>
    <scope>NUCLEOTIDE SEQUENCE</scope>
    <source>
        <strain evidence="2">Ellin6076</strain>
    </source>
</reference>
<dbReference type="AlphaFoldDB" id="Q029Q3"/>
<dbReference type="InterPro" id="IPR013216">
    <property type="entry name" value="Methyltransf_11"/>
</dbReference>
<organism evidence="2">
    <name type="scientific">Solibacter usitatus (strain Ellin6076)</name>
    <dbReference type="NCBI Taxonomy" id="234267"/>
    <lineage>
        <taxon>Bacteria</taxon>
        <taxon>Pseudomonadati</taxon>
        <taxon>Acidobacteriota</taxon>
        <taxon>Terriglobia</taxon>
        <taxon>Bryobacterales</taxon>
        <taxon>Solibacteraceae</taxon>
        <taxon>Candidatus Solibacter</taxon>
    </lineage>
</organism>
<dbReference type="KEGG" id="sus:Acid_1229"/>
<proteinExistence type="predicted"/>